<organism evidence="1 2">
    <name type="scientific">Smallanthus sonchifolius</name>
    <dbReference type="NCBI Taxonomy" id="185202"/>
    <lineage>
        <taxon>Eukaryota</taxon>
        <taxon>Viridiplantae</taxon>
        <taxon>Streptophyta</taxon>
        <taxon>Embryophyta</taxon>
        <taxon>Tracheophyta</taxon>
        <taxon>Spermatophyta</taxon>
        <taxon>Magnoliopsida</taxon>
        <taxon>eudicotyledons</taxon>
        <taxon>Gunneridae</taxon>
        <taxon>Pentapetalae</taxon>
        <taxon>asterids</taxon>
        <taxon>campanulids</taxon>
        <taxon>Asterales</taxon>
        <taxon>Asteraceae</taxon>
        <taxon>Asteroideae</taxon>
        <taxon>Heliantheae alliance</taxon>
        <taxon>Millerieae</taxon>
        <taxon>Smallanthus</taxon>
    </lineage>
</organism>
<proteinExistence type="predicted"/>
<comment type="caution">
    <text evidence="1">The sequence shown here is derived from an EMBL/GenBank/DDBJ whole genome shotgun (WGS) entry which is preliminary data.</text>
</comment>
<gene>
    <name evidence="1" type="ORF">L1987_09458</name>
</gene>
<name>A0ACB9JPN1_9ASTR</name>
<evidence type="ECO:0000313" key="2">
    <source>
        <dbReference type="Proteomes" id="UP001056120"/>
    </source>
</evidence>
<protein>
    <submittedName>
        <fullName evidence="1">Uncharacterized protein</fullName>
    </submittedName>
</protein>
<dbReference type="Proteomes" id="UP001056120">
    <property type="component" value="Linkage Group LG03"/>
</dbReference>
<dbReference type="EMBL" id="CM042020">
    <property type="protein sequence ID" value="KAI3821883.1"/>
    <property type="molecule type" value="Genomic_DNA"/>
</dbReference>
<keyword evidence="2" id="KW-1185">Reference proteome</keyword>
<accession>A0ACB9JPN1</accession>
<reference evidence="2" key="1">
    <citation type="journal article" date="2022" name="Mol. Ecol. Resour.">
        <title>The genomes of chicory, endive, great burdock and yacon provide insights into Asteraceae palaeo-polyploidization history and plant inulin production.</title>
        <authorList>
            <person name="Fan W."/>
            <person name="Wang S."/>
            <person name="Wang H."/>
            <person name="Wang A."/>
            <person name="Jiang F."/>
            <person name="Liu H."/>
            <person name="Zhao H."/>
            <person name="Xu D."/>
            <person name="Zhang Y."/>
        </authorList>
    </citation>
    <scope>NUCLEOTIDE SEQUENCE [LARGE SCALE GENOMIC DNA]</scope>
    <source>
        <strain evidence="2">cv. Yunnan</strain>
    </source>
</reference>
<reference evidence="1 2" key="2">
    <citation type="journal article" date="2022" name="Mol. Ecol. Resour.">
        <title>The genomes of chicory, endive, great burdock and yacon provide insights into Asteraceae paleo-polyploidization history and plant inulin production.</title>
        <authorList>
            <person name="Fan W."/>
            <person name="Wang S."/>
            <person name="Wang H."/>
            <person name="Wang A."/>
            <person name="Jiang F."/>
            <person name="Liu H."/>
            <person name="Zhao H."/>
            <person name="Xu D."/>
            <person name="Zhang Y."/>
        </authorList>
    </citation>
    <scope>NUCLEOTIDE SEQUENCE [LARGE SCALE GENOMIC DNA]</scope>
    <source>
        <strain evidence="2">cv. Yunnan</strain>
        <tissue evidence="1">Leaves</tissue>
    </source>
</reference>
<evidence type="ECO:0000313" key="1">
    <source>
        <dbReference type="EMBL" id="KAI3821883.1"/>
    </source>
</evidence>
<sequence>MVFDLVATNITIKTHKLLILDFQKSAQVLSRAYLLLSLMARAFTSEFNMLALTQPEWKGAALEYREIVDFLNRSKISYAISADPIVSRPYLEQFWETADHDCTVTPNVIRATVAGHDIAISEDTIRRVLQKRMGYVGTMDYSSYKKMWSEPKLSEHSDEQQKEEEVESEDDVSEDEGDEEQGVGGAEDSDSETTDTPKKIDEGDPSRVIFQEKRHKRESINKHRGDRPHLAILPEVEVSAQRQACVTAASTDSTSTSPSQQIYRRQRRRPHVTPDVATTAITEEVPVIVTLPVQSVQVAVTTPILTESVTITPTTIQTTTIPTSIPTTTLQHISEPFPELDYTHGFDFDEIFTFPTHQVEALSSRDPDPRNARITTLETQVAGLLETVWKSREESDKQQGQINSLIDEVAALKKHRAVDEKHRKEHDTMVKLVCYMAKTLDAQGERLKELLEKQPPKPSSEEACHVVDLTKGDDQDKDPEAGPSGSEQQSSALEIVPISAMPMAEGESIQSEGGGDASGGNKGKLVADVLKDLSDDMSDDVILFLEPDYSKEAQIEALCNLEEGEIDSGSVESASTVEASIEASPADPTPVDPEAQKDKHMPAISSKDPAPVWQKTSIIDKHGATGMILAVRFEEDKKLFAIKRAGGVQYLKPTSEAFNSLPRYDLVNLAN</sequence>